<accession>A0A1R1EJ54</accession>
<keyword evidence="1" id="KW-0812">Transmembrane</keyword>
<feature type="transmembrane region" description="Helical" evidence="1">
    <location>
        <begin position="73"/>
        <end position="91"/>
    </location>
</feature>
<proteinExistence type="predicted"/>
<feature type="transmembrane region" description="Helical" evidence="1">
    <location>
        <begin position="96"/>
        <end position="115"/>
    </location>
</feature>
<dbReference type="RefSeq" id="WP_076173266.1">
    <property type="nucleotide sequence ID" value="NZ_MRTP01000008.1"/>
</dbReference>
<evidence type="ECO:0008006" key="4">
    <source>
        <dbReference type="Google" id="ProtNLM"/>
    </source>
</evidence>
<dbReference type="Pfam" id="PF14808">
    <property type="entry name" value="TMEM164"/>
    <property type="match status" value="1"/>
</dbReference>
<reference evidence="2 3" key="1">
    <citation type="submission" date="2016-11" db="EMBL/GenBank/DDBJ databases">
        <title>Paenibacillus species isolates.</title>
        <authorList>
            <person name="Beno S.M."/>
        </authorList>
    </citation>
    <scope>NUCLEOTIDE SEQUENCE [LARGE SCALE GENOMIC DNA]</scope>
    <source>
        <strain evidence="2 3">FSL R5-0378</strain>
    </source>
</reference>
<protein>
    <recommendedName>
        <fullName evidence="4">ABC transporter permease</fullName>
    </recommendedName>
</protein>
<keyword evidence="3" id="KW-1185">Reference proteome</keyword>
<organism evidence="2 3">
    <name type="scientific">Paenibacillus rhizosphaerae</name>
    <dbReference type="NCBI Taxonomy" id="297318"/>
    <lineage>
        <taxon>Bacteria</taxon>
        <taxon>Bacillati</taxon>
        <taxon>Bacillota</taxon>
        <taxon>Bacilli</taxon>
        <taxon>Bacillales</taxon>
        <taxon>Paenibacillaceae</taxon>
        <taxon>Paenibacillus</taxon>
    </lineage>
</organism>
<dbReference type="AlphaFoldDB" id="A0A1R1EJ54"/>
<dbReference type="EMBL" id="MRTP01000008">
    <property type="protein sequence ID" value="OMF51840.1"/>
    <property type="molecule type" value="Genomic_DNA"/>
</dbReference>
<dbReference type="STRING" id="297318.BK138_23640"/>
<dbReference type="Proteomes" id="UP000187172">
    <property type="component" value="Unassembled WGS sequence"/>
</dbReference>
<feature type="transmembrane region" description="Helical" evidence="1">
    <location>
        <begin position="12"/>
        <end position="31"/>
    </location>
</feature>
<keyword evidence="1" id="KW-0472">Membrane</keyword>
<feature type="transmembrane region" description="Helical" evidence="1">
    <location>
        <begin position="158"/>
        <end position="178"/>
    </location>
</feature>
<feature type="transmembrane region" description="Helical" evidence="1">
    <location>
        <begin position="210"/>
        <end position="230"/>
    </location>
</feature>
<dbReference type="NCBIfam" id="TIGR02206">
    <property type="entry name" value="intg_mem_TP0381"/>
    <property type="match status" value="1"/>
</dbReference>
<keyword evidence="1" id="KW-1133">Transmembrane helix</keyword>
<name>A0A1R1EJ54_9BACL</name>
<gene>
    <name evidence="2" type="ORF">BK138_23640</name>
</gene>
<evidence type="ECO:0000313" key="2">
    <source>
        <dbReference type="EMBL" id="OMF51840.1"/>
    </source>
</evidence>
<evidence type="ECO:0000256" key="1">
    <source>
        <dbReference type="SAM" id="Phobius"/>
    </source>
</evidence>
<dbReference type="InterPro" id="IPR011737">
    <property type="entry name" value="CHP02206_TP0381"/>
</dbReference>
<comment type="caution">
    <text evidence="2">The sequence shown here is derived from an EMBL/GenBank/DDBJ whole genome shotgun (WGS) entry which is preliminary data.</text>
</comment>
<evidence type="ECO:0000313" key="3">
    <source>
        <dbReference type="Proteomes" id="UP000187172"/>
    </source>
</evidence>
<feature type="transmembrane region" description="Helical" evidence="1">
    <location>
        <begin position="127"/>
        <end position="146"/>
    </location>
</feature>
<sequence length="245" mass="27554">MSHSFVMFSGPHLAALTVFVLACILMFLGRIRLQDSMPARQMVRYLIIACLIASEIALDIWNITEGYWNIKSTLPLELCSITLLLSVVMLAVRSRFLYQILFFAGIGGALQALITPSLDFAYPHFRFFQFFAAHMLIILASLYMTWVEKLQPTWRSIGWTMIFLNVLALGVGVINWMLGSNYMFLMHKPPTASILDFLGPHPLYLLAEEGIALLIFALMQLLFFVLPAKISKASAAAKARDKSVL</sequence>
<feature type="transmembrane region" description="Helical" evidence="1">
    <location>
        <begin position="43"/>
        <end position="61"/>
    </location>
</feature>